<reference evidence="2" key="1">
    <citation type="submission" date="2021-06" db="EMBL/GenBank/DDBJ databases">
        <authorList>
            <person name="Hodson N. C."/>
            <person name="Mongue J. A."/>
            <person name="Jaron S. K."/>
        </authorList>
    </citation>
    <scope>NUCLEOTIDE SEQUENCE</scope>
</reference>
<organism evidence="2 3">
    <name type="scientific">Allacma fusca</name>
    <dbReference type="NCBI Taxonomy" id="39272"/>
    <lineage>
        <taxon>Eukaryota</taxon>
        <taxon>Metazoa</taxon>
        <taxon>Ecdysozoa</taxon>
        <taxon>Arthropoda</taxon>
        <taxon>Hexapoda</taxon>
        <taxon>Collembola</taxon>
        <taxon>Symphypleona</taxon>
        <taxon>Sminthuridae</taxon>
        <taxon>Allacma</taxon>
    </lineage>
</organism>
<accession>A0A8J2PQY8</accession>
<comment type="caution">
    <text evidence="2">The sequence shown here is derived from an EMBL/GenBank/DDBJ whole genome shotgun (WGS) entry which is preliminary data.</text>
</comment>
<proteinExistence type="predicted"/>
<feature type="chain" id="PRO_5035243322" evidence="1">
    <location>
        <begin position="20"/>
        <end position="360"/>
    </location>
</feature>
<feature type="signal peptide" evidence="1">
    <location>
        <begin position="1"/>
        <end position="19"/>
    </location>
</feature>
<keyword evidence="1" id="KW-0732">Signal</keyword>
<name>A0A8J2PQY8_9HEXA</name>
<gene>
    <name evidence="2" type="ORF">AFUS01_LOCUS31441</name>
</gene>
<evidence type="ECO:0000256" key="1">
    <source>
        <dbReference type="SAM" id="SignalP"/>
    </source>
</evidence>
<sequence length="360" mass="40480">MAFLVLITTILLTVFSTYGQECDVVNRLPILRYYVDELHTPGEAIKQVNRQVVGVTAVTVVYISGKVNNFFQAKLNENKTEVEISPTEELAKSFMNRCSKDCEYNPPSVEIHYKLKCGNQEHTIGPIFFFDVTDANNNPPQFEIGSVEYTLPLPLHGSPINWNQPIKVFDKDFQPENHRFALTSDHPDILLPMENPERVPPDSKLPLDHFNAFIRLADAFNQPGLHQQVNPYINVEGYNQDLLENVPGEVVTVAKIGDGTDPTKSDYMLQTSIESNFPENLEILLNPIDNNEVEVALRQINAFTKEELGDNHLIKVTLVAKYETGHAKATVPIVLLYKRSGDVVVTCNCNCDCAVKPTYC</sequence>
<protein>
    <submittedName>
        <fullName evidence="2">Uncharacterized protein</fullName>
    </submittedName>
</protein>
<dbReference type="AlphaFoldDB" id="A0A8J2PQY8"/>
<dbReference type="Proteomes" id="UP000708208">
    <property type="component" value="Unassembled WGS sequence"/>
</dbReference>
<evidence type="ECO:0000313" key="2">
    <source>
        <dbReference type="EMBL" id="CAG7821084.1"/>
    </source>
</evidence>
<evidence type="ECO:0000313" key="3">
    <source>
        <dbReference type="Proteomes" id="UP000708208"/>
    </source>
</evidence>
<dbReference type="EMBL" id="CAJVCH010499487">
    <property type="protein sequence ID" value="CAG7821084.1"/>
    <property type="molecule type" value="Genomic_DNA"/>
</dbReference>
<keyword evidence="3" id="KW-1185">Reference proteome</keyword>